<dbReference type="Pfam" id="PF04307">
    <property type="entry name" value="YdjM"/>
    <property type="match status" value="1"/>
</dbReference>
<accession>A0A0X1KJT2</accession>
<keyword evidence="1" id="KW-0812">Transmembrane</keyword>
<evidence type="ECO:0000313" key="2">
    <source>
        <dbReference type="EMBL" id="AJC71518.1"/>
    </source>
</evidence>
<dbReference type="InterPro" id="IPR007404">
    <property type="entry name" value="YdjM-like"/>
</dbReference>
<dbReference type="AlphaFoldDB" id="A0A0X1KJT2"/>
<proteinExistence type="predicted"/>
<feature type="transmembrane region" description="Helical" evidence="1">
    <location>
        <begin position="20"/>
        <end position="40"/>
    </location>
</feature>
<dbReference type="EMBL" id="CP007140">
    <property type="protein sequence ID" value="AJC71518.1"/>
    <property type="molecule type" value="Genomic_DNA"/>
</dbReference>
<gene>
    <name evidence="2" type="ORF">X802_04540</name>
</gene>
<feature type="transmembrane region" description="Helical" evidence="1">
    <location>
        <begin position="419"/>
        <end position="439"/>
    </location>
</feature>
<dbReference type="STRING" id="1432656.X802_04540"/>
<organism evidence="2 3">
    <name type="scientific">Thermococcus guaymasensis DSM 11113</name>
    <dbReference type="NCBI Taxonomy" id="1432656"/>
    <lineage>
        <taxon>Archaea</taxon>
        <taxon>Methanobacteriati</taxon>
        <taxon>Methanobacteriota</taxon>
        <taxon>Thermococci</taxon>
        <taxon>Thermococcales</taxon>
        <taxon>Thermococcaceae</taxon>
        <taxon>Thermococcus</taxon>
    </lineage>
</organism>
<evidence type="ECO:0000313" key="3">
    <source>
        <dbReference type="Proteomes" id="UP000062043"/>
    </source>
</evidence>
<sequence length="467" mass="52819">MRGFTHYISGLAVATFFPSLVADLRMGILLPVIAAAAAYFPDFMDFKFGKFFARRDYEIDPAPWDEKKHYAPKLVKIGELGEKNRYQFFAIEGKVEEILTRGSGTVTYTILNEKGEQKTVEEEYNSIVFVLNDGTGKITVEAVGDDYKFFEEEFGQIEEGKEILVFGYVDVDELSNELRFVVSDAPHPQGIAETVARAIEEAYREGERIVKIHNIRLPGDVYRQFFVHLDPPKREVRVEMGPIVTPGGVAITDKPPEYRRYGIAKVNVPFIKTYPKPTRIDSFSGPEIAFRKAEFKGKTVVKDRFLPWHHGFSHSLTMGVIIGAFVYAIFKLLGYSHAGDLALASMIGQWLHVFEDQLGFMGSNLFPPITKDVIPGFKLGESGSGLTNFSTAWLMIAFMIWNFNRFTDPRPIPISDAKLLLLLIWPSIIGFGIAIVRSFKLRREIAELMDYYTNIEAFEELEEVGGI</sequence>
<keyword evidence="1" id="KW-0472">Membrane</keyword>
<dbReference type="KEGG" id="tgy:X802_04540"/>
<name>A0A0X1KJT2_9EURY</name>
<dbReference type="RefSeq" id="WP_062371332.1">
    <property type="nucleotide sequence ID" value="NZ_CP007140.1"/>
</dbReference>
<keyword evidence="3" id="KW-1185">Reference proteome</keyword>
<dbReference type="OrthoDB" id="95614at2157"/>
<reference evidence="2 3" key="1">
    <citation type="submission" date="2014-01" db="EMBL/GenBank/DDBJ databases">
        <title>Genome sequencing of Thermococcus guaymasensis.</title>
        <authorList>
            <person name="Zhang X."/>
            <person name="Alvare G."/>
            <person name="Fristensky B."/>
            <person name="Chen L."/>
            <person name="Suen T."/>
            <person name="Chen Q."/>
            <person name="Ma K."/>
        </authorList>
    </citation>
    <scope>NUCLEOTIDE SEQUENCE [LARGE SCALE GENOMIC DNA]</scope>
    <source>
        <strain evidence="2 3">DSM 11113</strain>
    </source>
</reference>
<dbReference type="Proteomes" id="UP000062043">
    <property type="component" value="Chromosome"/>
</dbReference>
<protein>
    <submittedName>
        <fullName evidence="2">DNA-binding protein</fullName>
    </submittedName>
</protein>
<evidence type="ECO:0000256" key="1">
    <source>
        <dbReference type="SAM" id="Phobius"/>
    </source>
</evidence>
<feature type="transmembrane region" description="Helical" evidence="1">
    <location>
        <begin position="312"/>
        <end position="330"/>
    </location>
</feature>
<dbReference type="GO" id="GO:0003677">
    <property type="term" value="F:DNA binding"/>
    <property type="evidence" value="ECO:0007669"/>
    <property type="project" value="UniProtKB-KW"/>
</dbReference>
<feature type="transmembrane region" description="Helical" evidence="1">
    <location>
        <begin position="389"/>
        <end position="407"/>
    </location>
</feature>
<dbReference type="PATRIC" id="fig|1432656.3.peg.880"/>
<dbReference type="GeneID" id="27134922"/>
<keyword evidence="1" id="KW-1133">Transmembrane helix</keyword>
<keyword evidence="2" id="KW-0238">DNA-binding</keyword>